<dbReference type="Proteomes" id="UP000186583">
    <property type="component" value="Unassembled WGS sequence"/>
</dbReference>
<reference evidence="2 3" key="1">
    <citation type="submission" date="2016-11" db="EMBL/GenBank/DDBJ databases">
        <title>Draft Genome Assembly of Colletotrichum chlorophyti a pathogen of herbaceous plants.</title>
        <authorList>
            <person name="Gan P."/>
            <person name="Narusaka M."/>
            <person name="Tsushima A."/>
            <person name="Narusaka Y."/>
            <person name="Takano Y."/>
            <person name="Shirasu K."/>
        </authorList>
    </citation>
    <scope>NUCLEOTIDE SEQUENCE [LARGE SCALE GENOMIC DNA]</scope>
    <source>
        <strain evidence="2 3">NTL11</strain>
    </source>
</reference>
<evidence type="ECO:0000256" key="1">
    <source>
        <dbReference type="SAM" id="MobiDB-lite"/>
    </source>
</evidence>
<protein>
    <recommendedName>
        <fullName evidence="4">Fungal N-terminal domain-containing protein</fullName>
    </recommendedName>
</protein>
<comment type="caution">
    <text evidence="2">The sequence shown here is derived from an EMBL/GenBank/DDBJ whole genome shotgun (WGS) entry which is preliminary data.</text>
</comment>
<gene>
    <name evidence="2" type="ORF">CCHL11_06598</name>
</gene>
<dbReference type="AlphaFoldDB" id="A0A1Q8RXU1"/>
<name>A0A1Q8RXU1_9PEZI</name>
<dbReference type="OrthoDB" id="1577640at2759"/>
<accession>A0A1Q8RXU1</accession>
<proteinExistence type="predicted"/>
<sequence length="208" mass="23477">MAELLGTVVGVVSFGIQVCSGIKIDLDGIQCRQEEIESTARHCRSMETLLSQMEALDRRLPATTAPSNTALEQAMLWTNSELTALREFIVKIDTYHAIPRSLAGKMKHQKQTLLYPSRRDHLDRLSNSLVRMNESLQTSLQLVEIKPFFSSLSKVFIEDMLVKMKLGRLLLHMETLWASSKQTPRRSGTTSEMYSTTSNSSERKGITQ</sequence>
<evidence type="ECO:0000313" key="2">
    <source>
        <dbReference type="EMBL" id="OLN91654.1"/>
    </source>
</evidence>
<dbReference type="EMBL" id="MPGH01000061">
    <property type="protein sequence ID" value="OLN91654.1"/>
    <property type="molecule type" value="Genomic_DNA"/>
</dbReference>
<evidence type="ECO:0000313" key="3">
    <source>
        <dbReference type="Proteomes" id="UP000186583"/>
    </source>
</evidence>
<organism evidence="2 3">
    <name type="scientific">Colletotrichum chlorophyti</name>
    <dbReference type="NCBI Taxonomy" id="708187"/>
    <lineage>
        <taxon>Eukaryota</taxon>
        <taxon>Fungi</taxon>
        <taxon>Dikarya</taxon>
        <taxon>Ascomycota</taxon>
        <taxon>Pezizomycotina</taxon>
        <taxon>Sordariomycetes</taxon>
        <taxon>Hypocreomycetidae</taxon>
        <taxon>Glomerellales</taxon>
        <taxon>Glomerellaceae</taxon>
        <taxon>Colletotrichum</taxon>
    </lineage>
</organism>
<feature type="region of interest" description="Disordered" evidence="1">
    <location>
        <begin position="181"/>
        <end position="208"/>
    </location>
</feature>
<evidence type="ECO:0008006" key="4">
    <source>
        <dbReference type="Google" id="ProtNLM"/>
    </source>
</evidence>
<keyword evidence="3" id="KW-1185">Reference proteome</keyword>
<feature type="compositionally biased region" description="Polar residues" evidence="1">
    <location>
        <begin position="181"/>
        <end position="200"/>
    </location>
</feature>